<proteinExistence type="predicted"/>
<evidence type="ECO:0000256" key="2">
    <source>
        <dbReference type="ARBA" id="ARBA00022448"/>
    </source>
</evidence>
<sequence length="450" mass="48407">MDYKTLFSQTPPTRLFFKAAIPGSIGMLASALYQVADGIFISRILGDTAFAGFNLAMPLVIINFALADLIGLGSAVPISIKLGSKDEQEANNYFTCASIMVVLAGILSGAVLALGGRTFLSWMGAQGELLDQATQYLVTYALCSPVTTIVFAVDNYLRICGKIRRSMFLNIFMSVACMGFELLFMGVLKIGIRGAALGSSLGMALTAIAAFVPFFFGKMQLRFVRPRFHAKALREIVSCGLPSFLNNIAGRVTSIIMNVVLLALGGQNAVSVYGILMTMDGFVHPLLYGMCDSLQPAVGFNWGARNIKRVKAIEKRCYTAAIILALATTGVLALFPRQIAGLFITGDSDPAYLEMAVHALVLFSLTYITRWFSFATQSFLSAIEKPVAASAISVCTALVFPVVLIGVLWPLGLTGIWLNFAGTAVLAGILALILLLRQKELWNKDKKKAA</sequence>
<dbReference type="GO" id="GO:0042910">
    <property type="term" value="F:xenobiotic transmembrane transporter activity"/>
    <property type="evidence" value="ECO:0007669"/>
    <property type="project" value="InterPro"/>
</dbReference>
<protein>
    <submittedName>
        <fullName evidence="8">MATE family efflux transporter</fullName>
    </submittedName>
</protein>
<dbReference type="Pfam" id="PF01554">
    <property type="entry name" value="MatE"/>
    <property type="match status" value="2"/>
</dbReference>
<dbReference type="PANTHER" id="PTHR43549:SF2">
    <property type="entry name" value="MULTIDRUG RESISTANCE PROTEIN NORM-RELATED"/>
    <property type="match status" value="1"/>
</dbReference>
<dbReference type="InterPro" id="IPR048279">
    <property type="entry name" value="MdtK-like"/>
</dbReference>
<evidence type="ECO:0000256" key="5">
    <source>
        <dbReference type="ARBA" id="ARBA00022989"/>
    </source>
</evidence>
<keyword evidence="6 7" id="KW-0472">Membrane</keyword>
<keyword evidence="4 7" id="KW-0812">Transmembrane</keyword>
<gene>
    <name evidence="8" type="ORF">H9942_08740</name>
</gene>
<feature type="transmembrane region" description="Helical" evidence="7">
    <location>
        <begin position="169"/>
        <end position="188"/>
    </location>
</feature>
<feature type="transmembrane region" description="Helical" evidence="7">
    <location>
        <begin position="355"/>
        <end position="375"/>
    </location>
</feature>
<evidence type="ECO:0000256" key="4">
    <source>
        <dbReference type="ARBA" id="ARBA00022692"/>
    </source>
</evidence>
<dbReference type="GO" id="GO:0015297">
    <property type="term" value="F:antiporter activity"/>
    <property type="evidence" value="ECO:0007669"/>
    <property type="project" value="InterPro"/>
</dbReference>
<dbReference type="PIRSF" id="PIRSF006603">
    <property type="entry name" value="DinF"/>
    <property type="match status" value="1"/>
</dbReference>
<feature type="transmembrane region" description="Helical" evidence="7">
    <location>
        <begin position="15"/>
        <end position="36"/>
    </location>
</feature>
<feature type="transmembrane region" description="Helical" evidence="7">
    <location>
        <begin position="56"/>
        <end position="80"/>
    </location>
</feature>
<evidence type="ECO:0000256" key="1">
    <source>
        <dbReference type="ARBA" id="ARBA00004651"/>
    </source>
</evidence>
<feature type="transmembrane region" description="Helical" evidence="7">
    <location>
        <begin position="194"/>
        <end position="217"/>
    </location>
</feature>
<name>A0A9D2LZ14_9FIRM</name>
<feature type="transmembrane region" description="Helical" evidence="7">
    <location>
        <begin position="387"/>
        <end position="409"/>
    </location>
</feature>
<accession>A0A9D2LZ14</accession>
<dbReference type="InterPro" id="IPR002528">
    <property type="entry name" value="MATE_fam"/>
</dbReference>
<dbReference type="PANTHER" id="PTHR43549">
    <property type="entry name" value="MULTIDRUG RESISTANCE PROTEIN YPNP-RELATED"/>
    <property type="match status" value="1"/>
</dbReference>
<organism evidence="8 9">
    <name type="scientific">Candidatus Acutalibacter ornithocaccae</name>
    <dbReference type="NCBI Taxonomy" id="2838416"/>
    <lineage>
        <taxon>Bacteria</taxon>
        <taxon>Bacillati</taxon>
        <taxon>Bacillota</taxon>
        <taxon>Clostridia</taxon>
        <taxon>Eubacteriales</taxon>
        <taxon>Acutalibacteraceae</taxon>
        <taxon>Acutalibacter</taxon>
    </lineage>
</organism>
<comment type="caution">
    <text evidence="8">The sequence shown here is derived from an EMBL/GenBank/DDBJ whole genome shotgun (WGS) entry which is preliminary data.</text>
</comment>
<feature type="transmembrane region" description="Helical" evidence="7">
    <location>
        <begin position="282"/>
        <end position="304"/>
    </location>
</feature>
<reference evidence="8" key="1">
    <citation type="journal article" date="2021" name="PeerJ">
        <title>Extensive microbial diversity within the chicken gut microbiome revealed by metagenomics and culture.</title>
        <authorList>
            <person name="Gilroy R."/>
            <person name="Ravi A."/>
            <person name="Getino M."/>
            <person name="Pursley I."/>
            <person name="Horton D.L."/>
            <person name="Alikhan N.F."/>
            <person name="Baker D."/>
            <person name="Gharbi K."/>
            <person name="Hall N."/>
            <person name="Watson M."/>
            <person name="Adriaenssens E.M."/>
            <person name="Foster-Nyarko E."/>
            <person name="Jarju S."/>
            <person name="Secka A."/>
            <person name="Antonio M."/>
            <person name="Oren A."/>
            <person name="Chaudhuri R.R."/>
            <person name="La Ragione R."/>
            <person name="Hildebrand F."/>
            <person name="Pallen M.J."/>
        </authorList>
    </citation>
    <scope>NUCLEOTIDE SEQUENCE</scope>
    <source>
        <strain evidence="8">ChiBcolR8-3208</strain>
    </source>
</reference>
<reference evidence="8" key="2">
    <citation type="submission" date="2021-04" db="EMBL/GenBank/DDBJ databases">
        <authorList>
            <person name="Gilroy R."/>
        </authorList>
    </citation>
    <scope>NUCLEOTIDE SEQUENCE</scope>
    <source>
        <strain evidence="8">ChiBcolR8-3208</strain>
    </source>
</reference>
<evidence type="ECO:0000313" key="9">
    <source>
        <dbReference type="Proteomes" id="UP000824214"/>
    </source>
</evidence>
<dbReference type="Proteomes" id="UP000824214">
    <property type="component" value="Unassembled WGS sequence"/>
</dbReference>
<dbReference type="EMBL" id="DWXZ01000189">
    <property type="protein sequence ID" value="HJB38137.1"/>
    <property type="molecule type" value="Genomic_DNA"/>
</dbReference>
<feature type="transmembrane region" description="Helical" evidence="7">
    <location>
        <begin position="136"/>
        <end position="157"/>
    </location>
</feature>
<dbReference type="GO" id="GO:0005886">
    <property type="term" value="C:plasma membrane"/>
    <property type="evidence" value="ECO:0007669"/>
    <property type="project" value="UniProtKB-SubCell"/>
</dbReference>
<feature type="transmembrane region" description="Helical" evidence="7">
    <location>
        <begin position="316"/>
        <end position="335"/>
    </location>
</feature>
<comment type="subcellular location">
    <subcellularLocation>
        <location evidence="1">Cell membrane</location>
        <topology evidence="1">Multi-pass membrane protein</topology>
    </subcellularLocation>
</comment>
<feature type="transmembrane region" description="Helical" evidence="7">
    <location>
        <begin position="415"/>
        <end position="436"/>
    </location>
</feature>
<keyword evidence="3" id="KW-1003">Cell membrane</keyword>
<keyword evidence="5 7" id="KW-1133">Transmembrane helix</keyword>
<feature type="transmembrane region" description="Helical" evidence="7">
    <location>
        <begin position="92"/>
        <end position="116"/>
    </location>
</feature>
<keyword evidence="2" id="KW-0813">Transport</keyword>
<evidence type="ECO:0000256" key="3">
    <source>
        <dbReference type="ARBA" id="ARBA00022475"/>
    </source>
</evidence>
<evidence type="ECO:0000313" key="8">
    <source>
        <dbReference type="EMBL" id="HJB38137.1"/>
    </source>
</evidence>
<dbReference type="InterPro" id="IPR052031">
    <property type="entry name" value="Membrane_Transporter-Flippase"/>
</dbReference>
<dbReference type="AlphaFoldDB" id="A0A9D2LZ14"/>
<evidence type="ECO:0000256" key="7">
    <source>
        <dbReference type="SAM" id="Phobius"/>
    </source>
</evidence>
<evidence type="ECO:0000256" key="6">
    <source>
        <dbReference type="ARBA" id="ARBA00023136"/>
    </source>
</evidence>
<feature type="transmembrane region" description="Helical" evidence="7">
    <location>
        <begin position="255"/>
        <end position="276"/>
    </location>
</feature>